<dbReference type="OrthoDB" id="66881at2759"/>
<dbReference type="AlphaFoldDB" id="A0A1B7TJX2"/>
<evidence type="ECO:0000313" key="2">
    <source>
        <dbReference type="Proteomes" id="UP000092321"/>
    </source>
</evidence>
<keyword evidence="2" id="KW-1185">Reference proteome</keyword>
<protein>
    <submittedName>
        <fullName evidence="1">Uncharacterized protein</fullName>
    </submittedName>
</protein>
<reference evidence="2" key="1">
    <citation type="journal article" date="2016" name="Proc. Natl. Acad. Sci. U.S.A.">
        <title>Comparative genomics of biotechnologically important yeasts.</title>
        <authorList>
            <person name="Riley R."/>
            <person name="Haridas S."/>
            <person name="Wolfe K.H."/>
            <person name="Lopes M.R."/>
            <person name="Hittinger C.T."/>
            <person name="Goeker M."/>
            <person name="Salamov A.A."/>
            <person name="Wisecaver J.H."/>
            <person name="Long T.M."/>
            <person name="Calvey C.H."/>
            <person name="Aerts A.L."/>
            <person name="Barry K.W."/>
            <person name="Choi C."/>
            <person name="Clum A."/>
            <person name="Coughlan A.Y."/>
            <person name="Deshpande S."/>
            <person name="Douglass A.P."/>
            <person name="Hanson S.J."/>
            <person name="Klenk H.-P."/>
            <person name="LaButti K.M."/>
            <person name="Lapidus A."/>
            <person name="Lindquist E.A."/>
            <person name="Lipzen A.M."/>
            <person name="Meier-Kolthoff J.P."/>
            <person name="Ohm R.A."/>
            <person name="Otillar R.P."/>
            <person name="Pangilinan J.L."/>
            <person name="Peng Y."/>
            <person name="Rokas A."/>
            <person name="Rosa C.A."/>
            <person name="Scheuner C."/>
            <person name="Sibirny A.A."/>
            <person name="Slot J.C."/>
            <person name="Stielow J.B."/>
            <person name="Sun H."/>
            <person name="Kurtzman C.P."/>
            <person name="Blackwell M."/>
            <person name="Grigoriev I.V."/>
            <person name="Jeffries T.W."/>
        </authorList>
    </citation>
    <scope>NUCLEOTIDE SEQUENCE [LARGE SCALE GENOMIC DNA]</scope>
    <source>
        <strain evidence="2">NRRL Y-1626</strain>
    </source>
</reference>
<sequence length="563" mass="67609">MNSHDEIFDYFCVLNARHIRENYDKYKINENLDPIGMEENINHHLHTIYNEPLVIDKCYNIQEYPSCVYLNITLNAYFFIKSVLKLNNIYSNKCNDILIKYIQNKDEVVFNFLENLKENLIIHGTKSIYHPLYEFSSVLFMKETNILEQFCNRYFSYCVLKNDPLLVFQLPLVNVFFWEGGTVFEDVFDRLLIIYINKTENFKKKLVNYLFEEEEEIHSTHMHQHSFSQRLDFLSKSIRSYKLYELFWELLFEKSILQPFLDNINFVGFYQTISNLHSNYSKNIESRSVNQKRYSKLMELYNHLPKHQEFLAELSEQRLILVKTYFNQKVPLLLKCWSSKYYKQDFEKENITIICMKKSFIHIHNEEMNQDIVSQNTLIKTTLSNCVSLNLEAANENERFLKKYNFDNLIFSSTLTSFVIETPFLNPFEVNSVIKSTLNLHLNFHEYLFLSCFQETNTLYFEILKRRFYKLLDLCDGTKTHNDDNSQGLLKTTYKKFYEQSFMVSLENEKKLKWNSFLSLWRKSFETNNFGSLRVTIITKPSKKLNKINYILDESLEEYVYKL</sequence>
<dbReference type="Proteomes" id="UP000092321">
    <property type="component" value="Unassembled WGS sequence"/>
</dbReference>
<name>A0A1B7TJX2_9ASCO</name>
<proteinExistence type="predicted"/>
<accession>A0A1B7TJX2</accession>
<gene>
    <name evidence="1" type="ORF">HANVADRAFT_50947</name>
</gene>
<comment type="caution">
    <text evidence="1">The sequence shown here is derived from an EMBL/GenBank/DDBJ whole genome shotgun (WGS) entry which is preliminary data.</text>
</comment>
<organism evidence="1 2">
    <name type="scientific">Hanseniaspora valbyensis NRRL Y-1626</name>
    <dbReference type="NCBI Taxonomy" id="766949"/>
    <lineage>
        <taxon>Eukaryota</taxon>
        <taxon>Fungi</taxon>
        <taxon>Dikarya</taxon>
        <taxon>Ascomycota</taxon>
        <taxon>Saccharomycotina</taxon>
        <taxon>Saccharomycetes</taxon>
        <taxon>Saccharomycodales</taxon>
        <taxon>Saccharomycodaceae</taxon>
        <taxon>Hanseniaspora</taxon>
    </lineage>
</organism>
<dbReference type="EMBL" id="LXPE01000001">
    <property type="protein sequence ID" value="OBA28998.1"/>
    <property type="molecule type" value="Genomic_DNA"/>
</dbReference>
<evidence type="ECO:0000313" key="1">
    <source>
        <dbReference type="EMBL" id="OBA28998.1"/>
    </source>
</evidence>